<dbReference type="GO" id="GO:0016525">
    <property type="term" value="P:negative regulation of angiogenesis"/>
    <property type="evidence" value="ECO:0007669"/>
    <property type="project" value="UniProtKB-ARBA"/>
</dbReference>
<feature type="region of interest" description="Disordered" evidence="15">
    <location>
        <begin position="257"/>
        <end position="400"/>
    </location>
</feature>
<comment type="caution">
    <text evidence="18">The sequence shown here is derived from an EMBL/GenBank/DDBJ whole genome shotgun (WGS) entry which is preliminary data.</text>
</comment>
<evidence type="ECO:0000256" key="12">
    <source>
        <dbReference type="ARBA" id="ARBA00023281"/>
    </source>
</evidence>
<keyword evidence="4" id="KW-0356">Hemostasis</keyword>
<dbReference type="GO" id="GO:0072562">
    <property type="term" value="C:blood microparticle"/>
    <property type="evidence" value="ECO:0007669"/>
    <property type="project" value="TreeGrafter"/>
</dbReference>
<organism evidence="18 19">
    <name type="scientific">Myodes glareolus</name>
    <name type="common">Bank vole</name>
    <name type="synonym">Clethrionomys glareolus</name>
    <dbReference type="NCBI Taxonomy" id="447135"/>
    <lineage>
        <taxon>Eukaryota</taxon>
        <taxon>Metazoa</taxon>
        <taxon>Chordata</taxon>
        <taxon>Craniata</taxon>
        <taxon>Vertebrata</taxon>
        <taxon>Euteleostomi</taxon>
        <taxon>Mammalia</taxon>
        <taxon>Eutheria</taxon>
        <taxon>Euarchontoglires</taxon>
        <taxon>Glires</taxon>
        <taxon>Rodentia</taxon>
        <taxon>Myomorpha</taxon>
        <taxon>Muroidea</taxon>
        <taxon>Cricetidae</taxon>
        <taxon>Arvicolinae</taxon>
        <taxon>Myodes</taxon>
    </lineage>
</organism>
<keyword evidence="12" id="KW-0280">Fibrinolysis</keyword>
<keyword evidence="3" id="KW-0358">Heparin-binding</keyword>
<evidence type="ECO:0000259" key="17">
    <source>
        <dbReference type="SMART" id="SM00043"/>
    </source>
</evidence>
<comment type="subcellular location">
    <subcellularLocation>
        <location evidence="1">Secreted</location>
    </subcellularLocation>
</comment>
<feature type="compositionally biased region" description="Pro residues" evidence="15">
    <location>
        <begin position="278"/>
        <end position="299"/>
    </location>
</feature>
<dbReference type="FunFam" id="3.10.450.10:FF:000005">
    <property type="entry name" value="Histidine-rich glycoprotein"/>
    <property type="match status" value="1"/>
</dbReference>
<feature type="signal peptide" evidence="16">
    <location>
        <begin position="1"/>
        <end position="18"/>
    </location>
</feature>
<dbReference type="GO" id="GO:0010543">
    <property type="term" value="P:regulation of platelet activation"/>
    <property type="evidence" value="ECO:0007669"/>
    <property type="project" value="TreeGrafter"/>
</dbReference>
<evidence type="ECO:0000256" key="5">
    <source>
        <dbReference type="ARBA" id="ARBA00022729"/>
    </source>
</evidence>
<evidence type="ECO:0000256" key="2">
    <source>
        <dbReference type="ARBA" id="ARBA00022525"/>
    </source>
</evidence>
<keyword evidence="19" id="KW-1185">Reference proteome</keyword>
<dbReference type="GO" id="GO:0007596">
    <property type="term" value="P:blood coagulation"/>
    <property type="evidence" value="ECO:0007669"/>
    <property type="project" value="UniProtKB-KW"/>
</dbReference>
<dbReference type="GO" id="GO:0010468">
    <property type="term" value="P:regulation of gene expression"/>
    <property type="evidence" value="ECO:0007669"/>
    <property type="project" value="UniProtKB-ARBA"/>
</dbReference>
<dbReference type="GO" id="GO:0042730">
    <property type="term" value="P:fibrinolysis"/>
    <property type="evidence" value="ECO:0007669"/>
    <property type="project" value="UniProtKB-KW"/>
</dbReference>
<dbReference type="PANTHER" id="PTHR13814">
    <property type="entry name" value="FETUIN"/>
    <property type="match status" value="1"/>
</dbReference>
<evidence type="ECO:0000256" key="10">
    <source>
        <dbReference type="ARBA" id="ARBA00023157"/>
    </source>
</evidence>
<evidence type="ECO:0000256" key="4">
    <source>
        <dbReference type="ARBA" id="ARBA00022696"/>
    </source>
</evidence>
<dbReference type="GO" id="GO:0004869">
    <property type="term" value="F:cysteine-type endopeptidase inhibitor activity"/>
    <property type="evidence" value="ECO:0007669"/>
    <property type="project" value="InterPro"/>
</dbReference>
<keyword evidence="8" id="KW-0186">Copper</keyword>
<keyword evidence="2" id="KW-0964">Secreted</keyword>
<evidence type="ECO:0000256" key="8">
    <source>
        <dbReference type="ARBA" id="ARBA00023008"/>
    </source>
</evidence>
<evidence type="ECO:0000313" key="19">
    <source>
        <dbReference type="Proteomes" id="UP001488838"/>
    </source>
</evidence>
<dbReference type="CDD" id="cd00042">
    <property type="entry name" value="CY"/>
    <property type="match status" value="1"/>
</dbReference>
<evidence type="ECO:0000256" key="11">
    <source>
        <dbReference type="ARBA" id="ARBA00023180"/>
    </source>
</evidence>
<protein>
    <recommendedName>
        <fullName evidence="13">Histidine-rich glycoprotein</fullName>
    </recommendedName>
    <alternativeName>
        <fullName evidence="14">Histidine-proline-rich glycoprotein</fullName>
    </alternativeName>
</protein>
<dbReference type="FunFam" id="3.10.450.10:FF:000015">
    <property type="entry name" value="Histidine-rich glycoprotein"/>
    <property type="match status" value="1"/>
</dbReference>
<keyword evidence="11" id="KW-0325">Glycoprotein</keyword>
<dbReference type="Proteomes" id="UP001488838">
    <property type="component" value="Unassembled WGS sequence"/>
</dbReference>
<evidence type="ECO:0000256" key="6">
    <source>
        <dbReference type="ARBA" id="ARBA00022737"/>
    </source>
</evidence>
<dbReference type="GO" id="GO:0008201">
    <property type="term" value="F:heparin binding"/>
    <property type="evidence" value="ECO:0007669"/>
    <property type="project" value="UniProtKB-KW"/>
</dbReference>
<dbReference type="PANTHER" id="PTHR13814:SF3">
    <property type="entry name" value="HISTIDINE-RICH GLYCOPROTEIN"/>
    <property type="match status" value="1"/>
</dbReference>
<name>A0AAW0JCF7_MYOGA</name>
<proteinExistence type="predicted"/>
<evidence type="ECO:0000256" key="13">
    <source>
        <dbReference type="ARBA" id="ARBA00039613"/>
    </source>
</evidence>
<keyword evidence="6" id="KW-0677">Repeat</keyword>
<evidence type="ECO:0000256" key="16">
    <source>
        <dbReference type="SAM" id="SignalP"/>
    </source>
</evidence>
<keyword evidence="10" id="KW-1015">Disulfide bond</keyword>
<keyword evidence="5 16" id="KW-0732">Signal</keyword>
<feature type="domain" description="Cystatin" evidence="17">
    <location>
        <begin position="11"/>
        <end position="122"/>
    </location>
</feature>
<dbReference type="InterPro" id="IPR050735">
    <property type="entry name" value="Kininogen_Fetuin_HRG"/>
</dbReference>
<dbReference type="Gene3D" id="3.10.450.10">
    <property type="match status" value="2"/>
</dbReference>
<dbReference type="SUPFAM" id="SSF54403">
    <property type="entry name" value="Cystatin/monellin"/>
    <property type="match status" value="1"/>
</dbReference>
<evidence type="ECO:0000313" key="18">
    <source>
        <dbReference type="EMBL" id="KAK7824582.1"/>
    </source>
</evidence>
<feature type="chain" id="PRO_5043979264" description="Histidine-rich glycoprotein" evidence="16">
    <location>
        <begin position="19"/>
        <end position="478"/>
    </location>
</feature>
<keyword evidence="9" id="KW-0094">Blood coagulation</keyword>
<evidence type="ECO:0000256" key="1">
    <source>
        <dbReference type="ARBA" id="ARBA00004613"/>
    </source>
</evidence>
<sequence length="478" mass="52868">MKVLTVALLLVTLQSSHALSPTSCDASEPSAEKVLDLINKGRRNGYAFQLLRVSDAHLDTVGNATVYYFVLDVKESDCWVLSTKSENDCLEASRPSEIVAGQCKVIATRYSNNSQDFRVNHYNCTTSSVSSALSNTKDSPVLLEYLGESEVHRQQAHNALEKYKEENDGFASFRVDRVERVIKASGGERTNYYVDFSMRNCSTQHFHRRPPVFGFCRAVLSYNVDATDLETPESIDINCEVSDFEARNASDVKPHWGREHFHFGKHPHGPHGHEHHGPPPPHGHPPYGPPPHGCPPHGPPPHRHPPHGPPPHGHPPHGPPPHGHPPHGPPPHGHPPHGPPPHGHDFHDYGPCDPPSNDQEHRGPPHHRGHGPPHHRGHGPPHHRGHGPPHGHSGKRGKGFPFFHHRQVGSIYRLPPLNADEVLAMPEANFPSNSMSNCKNPLQPEIQPFPEVASESCPGKFKSEFPQISKFFANVSPK</sequence>
<evidence type="ECO:0000256" key="3">
    <source>
        <dbReference type="ARBA" id="ARBA00022674"/>
    </source>
</evidence>
<dbReference type="InterPro" id="IPR000010">
    <property type="entry name" value="Cystatin_dom"/>
</dbReference>
<dbReference type="GO" id="GO:0051918">
    <property type="term" value="P:negative regulation of fibrinolysis"/>
    <property type="evidence" value="ECO:0007669"/>
    <property type="project" value="TreeGrafter"/>
</dbReference>
<feature type="compositionally biased region" description="Pro residues" evidence="15">
    <location>
        <begin position="307"/>
        <end position="341"/>
    </location>
</feature>
<feature type="domain" description="Cystatin" evidence="17">
    <location>
        <begin position="143"/>
        <end position="240"/>
    </location>
</feature>
<evidence type="ECO:0000256" key="7">
    <source>
        <dbReference type="ARBA" id="ARBA00022833"/>
    </source>
</evidence>
<evidence type="ECO:0000256" key="14">
    <source>
        <dbReference type="ARBA" id="ARBA00041330"/>
    </source>
</evidence>
<dbReference type="GO" id="GO:0008270">
    <property type="term" value="F:zinc ion binding"/>
    <property type="evidence" value="ECO:0007669"/>
    <property type="project" value="TreeGrafter"/>
</dbReference>
<accession>A0AAW0JCF7</accession>
<evidence type="ECO:0000256" key="9">
    <source>
        <dbReference type="ARBA" id="ARBA00023084"/>
    </source>
</evidence>
<dbReference type="SMART" id="SM00043">
    <property type="entry name" value="CY"/>
    <property type="match status" value="2"/>
</dbReference>
<gene>
    <name evidence="18" type="ORF">U0070_021503</name>
</gene>
<evidence type="ECO:0000256" key="15">
    <source>
        <dbReference type="SAM" id="MobiDB-lite"/>
    </source>
</evidence>
<reference evidence="18 19" key="1">
    <citation type="journal article" date="2023" name="bioRxiv">
        <title>Conserved and derived expression patterns and positive selection on dental genes reveal complex evolutionary context of ever-growing rodent molars.</title>
        <authorList>
            <person name="Calamari Z.T."/>
            <person name="Song A."/>
            <person name="Cohen E."/>
            <person name="Akter M."/>
            <person name="Roy R.D."/>
            <person name="Hallikas O."/>
            <person name="Christensen M.M."/>
            <person name="Li P."/>
            <person name="Marangoni P."/>
            <person name="Jernvall J."/>
            <person name="Klein O.D."/>
        </authorList>
    </citation>
    <scope>NUCLEOTIDE SEQUENCE [LARGE SCALE GENOMIC DNA]</scope>
    <source>
        <strain evidence="18">V071</strain>
    </source>
</reference>
<dbReference type="InterPro" id="IPR046350">
    <property type="entry name" value="Cystatin_sf"/>
</dbReference>
<keyword evidence="7" id="KW-0862">Zinc</keyword>
<dbReference type="GO" id="GO:0004867">
    <property type="term" value="F:serine-type endopeptidase inhibitor activity"/>
    <property type="evidence" value="ECO:0007669"/>
    <property type="project" value="TreeGrafter"/>
</dbReference>
<feature type="compositionally biased region" description="Basic residues" evidence="15">
    <location>
        <begin position="364"/>
        <end position="400"/>
    </location>
</feature>
<dbReference type="EMBL" id="JBBHLL010000045">
    <property type="protein sequence ID" value="KAK7824582.1"/>
    <property type="molecule type" value="Genomic_DNA"/>
</dbReference>
<dbReference type="AlphaFoldDB" id="A0AAW0JCF7"/>